<protein>
    <submittedName>
        <fullName evidence="1">Uncharacterized protein</fullName>
    </submittedName>
</protein>
<organism evidence="1 2">
    <name type="scientific">Bacillus altitudinis</name>
    <dbReference type="NCBI Taxonomy" id="293387"/>
    <lineage>
        <taxon>Bacteria</taxon>
        <taxon>Bacillati</taxon>
        <taxon>Bacillota</taxon>
        <taxon>Bacilli</taxon>
        <taxon>Bacillales</taxon>
        <taxon>Bacillaceae</taxon>
        <taxon>Bacillus</taxon>
    </lineage>
</organism>
<sequence>METNETNQMASIIMCITCGCQYGVYWGNSCRKKRAGYLSKYCVRHDFHGYRIYIKTKIKRTIIKFMKSLLHFTCRRLLFWVKTRPTTYVTLMIQLKISYSVGKSKQSELLHFSTRTFIVLQNQTQSYIFPILPQSFSWYAVLATKFNRKGREKKHEEVFEQIAQLCCIFRFSYHFYFHNSSSWASKRCNFQRDSF</sequence>
<gene>
    <name evidence="1" type="ORF">BACI348_40568</name>
</gene>
<proteinExistence type="predicted"/>
<dbReference type="AlphaFoldDB" id="A0A653Q2S4"/>
<name>A0A653Q2S4_BACAB</name>
<reference evidence="1 2" key="1">
    <citation type="submission" date="2019-10" db="EMBL/GenBank/DDBJ databases">
        <authorList>
            <person name="Karimi E."/>
        </authorList>
    </citation>
    <scope>NUCLEOTIDE SEQUENCE [LARGE SCALE GENOMIC DNA]</scope>
    <source>
        <strain evidence="1">Bacillus sp. 348</strain>
    </source>
</reference>
<evidence type="ECO:0000313" key="1">
    <source>
        <dbReference type="EMBL" id="VXB36348.1"/>
    </source>
</evidence>
<dbReference type="Proteomes" id="UP000433089">
    <property type="component" value="Unassembled WGS sequence"/>
</dbReference>
<dbReference type="EMBL" id="CABWLH010000009">
    <property type="protein sequence ID" value="VXB36348.1"/>
    <property type="molecule type" value="Genomic_DNA"/>
</dbReference>
<evidence type="ECO:0000313" key="2">
    <source>
        <dbReference type="Proteomes" id="UP000433089"/>
    </source>
</evidence>
<accession>A0A653Q2S4</accession>